<dbReference type="Proteomes" id="UP001148737">
    <property type="component" value="Unassembled WGS sequence"/>
</dbReference>
<keyword evidence="2" id="KW-1185">Reference proteome</keyword>
<gene>
    <name evidence="1" type="ORF">NLG97_g8992</name>
</gene>
<sequence>MKFAVAATLFTLAVAQSASDIPSCAKPCLDDAVTKGTKCSTTDYACICPHISELQGAATSCVLEKCGADVALSKPNPPDWV</sequence>
<accession>A0ACC1QJQ4</accession>
<proteinExistence type="predicted"/>
<organism evidence="1 2">
    <name type="scientific">Lecanicillium saksenae</name>
    <dbReference type="NCBI Taxonomy" id="468837"/>
    <lineage>
        <taxon>Eukaryota</taxon>
        <taxon>Fungi</taxon>
        <taxon>Dikarya</taxon>
        <taxon>Ascomycota</taxon>
        <taxon>Pezizomycotina</taxon>
        <taxon>Sordariomycetes</taxon>
        <taxon>Hypocreomycetidae</taxon>
        <taxon>Hypocreales</taxon>
        <taxon>Cordycipitaceae</taxon>
        <taxon>Lecanicillium</taxon>
    </lineage>
</organism>
<evidence type="ECO:0000313" key="2">
    <source>
        <dbReference type="Proteomes" id="UP001148737"/>
    </source>
</evidence>
<name>A0ACC1QJQ4_9HYPO</name>
<comment type="caution">
    <text evidence="1">The sequence shown here is derived from an EMBL/GenBank/DDBJ whole genome shotgun (WGS) entry which is preliminary data.</text>
</comment>
<reference evidence="1" key="1">
    <citation type="submission" date="2022-07" db="EMBL/GenBank/DDBJ databases">
        <title>Genome Sequence of Lecanicillium saksenae.</title>
        <authorList>
            <person name="Buettner E."/>
        </authorList>
    </citation>
    <scope>NUCLEOTIDE SEQUENCE</scope>
    <source>
        <strain evidence="1">VT-O1</strain>
    </source>
</reference>
<evidence type="ECO:0000313" key="1">
    <source>
        <dbReference type="EMBL" id="KAJ3476877.1"/>
    </source>
</evidence>
<dbReference type="EMBL" id="JANAKD010001733">
    <property type="protein sequence ID" value="KAJ3476877.1"/>
    <property type="molecule type" value="Genomic_DNA"/>
</dbReference>
<protein>
    <submittedName>
        <fullName evidence="1">Uncharacterized protein</fullName>
    </submittedName>
</protein>